<sequence length="98" mass="11136">MNEAEILNKLHRLEVTDSHLERNSLALELSDTKDPSLFWHIVELIQRPELVNNRGTLVYCLGNYDCSSIVDLLVELAESGNFEVSAGAEIILNEQRLR</sequence>
<evidence type="ECO:0008006" key="3">
    <source>
        <dbReference type="Google" id="ProtNLM"/>
    </source>
</evidence>
<reference evidence="1" key="1">
    <citation type="submission" date="2020-11" db="EMBL/GenBank/DDBJ databases">
        <title>Novosphingobium aureum sp. nov., a marine bacterium isolated from sediment of a salt flat.</title>
        <authorList>
            <person name="Yoo Y."/>
            <person name="Kim J.-J."/>
        </authorList>
    </citation>
    <scope>NUCLEOTIDE SEQUENCE</scope>
    <source>
        <strain evidence="1">YJ-S2-02</strain>
    </source>
</reference>
<evidence type="ECO:0000313" key="2">
    <source>
        <dbReference type="Proteomes" id="UP000617634"/>
    </source>
</evidence>
<dbReference type="AlphaFoldDB" id="A0A931HFV8"/>
<protein>
    <recommendedName>
        <fullName evidence="3">HEAT repeat domain-containing protein</fullName>
    </recommendedName>
</protein>
<evidence type="ECO:0000313" key="1">
    <source>
        <dbReference type="EMBL" id="MBH0114643.1"/>
    </source>
</evidence>
<proteinExistence type="predicted"/>
<gene>
    <name evidence="1" type="ORF">I5E68_16970</name>
</gene>
<organism evidence="1 2">
    <name type="scientific">Novosphingobium aureum</name>
    <dbReference type="NCBI Taxonomy" id="2792964"/>
    <lineage>
        <taxon>Bacteria</taxon>
        <taxon>Pseudomonadati</taxon>
        <taxon>Pseudomonadota</taxon>
        <taxon>Alphaproteobacteria</taxon>
        <taxon>Sphingomonadales</taxon>
        <taxon>Sphingomonadaceae</taxon>
        <taxon>Novosphingobium</taxon>
    </lineage>
</organism>
<comment type="caution">
    <text evidence="1">The sequence shown here is derived from an EMBL/GenBank/DDBJ whole genome shotgun (WGS) entry which is preliminary data.</text>
</comment>
<name>A0A931HFV8_9SPHN</name>
<dbReference type="EMBL" id="JADZGI010000003">
    <property type="protein sequence ID" value="MBH0114643.1"/>
    <property type="molecule type" value="Genomic_DNA"/>
</dbReference>
<dbReference type="Proteomes" id="UP000617634">
    <property type="component" value="Unassembled WGS sequence"/>
</dbReference>
<accession>A0A931HFV8</accession>
<dbReference type="RefSeq" id="WP_197166204.1">
    <property type="nucleotide sequence ID" value="NZ_JADZGI010000003.1"/>
</dbReference>
<keyword evidence="2" id="KW-1185">Reference proteome</keyword>